<dbReference type="EMBL" id="JAOYFB010000002">
    <property type="protein sequence ID" value="KAK4006178.1"/>
    <property type="molecule type" value="Genomic_DNA"/>
</dbReference>
<sequence>MARPPLPETKKTTVLNKRLDNFVFLYQKRKCSKSYLYMKKLQELLHYSIVHMISSKHAARTETMKKKVTQRRQDN</sequence>
<protein>
    <submittedName>
        <fullName evidence="1">Uncharacterized protein</fullName>
    </submittedName>
</protein>
<evidence type="ECO:0000313" key="1">
    <source>
        <dbReference type="EMBL" id="KAK4006178.1"/>
    </source>
</evidence>
<dbReference type="Proteomes" id="UP001234178">
    <property type="component" value="Unassembled WGS sequence"/>
</dbReference>
<proteinExistence type="predicted"/>
<comment type="caution">
    <text evidence="1">The sequence shown here is derived from an EMBL/GenBank/DDBJ whole genome shotgun (WGS) entry which is preliminary data.</text>
</comment>
<gene>
    <name evidence="1" type="ORF">OUZ56_011333</name>
</gene>
<evidence type="ECO:0000313" key="2">
    <source>
        <dbReference type="Proteomes" id="UP001234178"/>
    </source>
</evidence>
<name>A0ABQ9YZU7_9CRUS</name>
<keyword evidence="2" id="KW-1185">Reference proteome</keyword>
<accession>A0ABQ9YZU7</accession>
<reference evidence="1 2" key="1">
    <citation type="journal article" date="2023" name="Nucleic Acids Res.">
        <title>The hologenome of Daphnia magna reveals possible DNA methylation and microbiome-mediated evolution of the host genome.</title>
        <authorList>
            <person name="Chaturvedi A."/>
            <person name="Li X."/>
            <person name="Dhandapani V."/>
            <person name="Marshall H."/>
            <person name="Kissane S."/>
            <person name="Cuenca-Cambronero M."/>
            <person name="Asole G."/>
            <person name="Calvet F."/>
            <person name="Ruiz-Romero M."/>
            <person name="Marangio P."/>
            <person name="Guigo R."/>
            <person name="Rago D."/>
            <person name="Mirbahai L."/>
            <person name="Eastwood N."/>
            <person name="Colbourne J.K."/>
            <person name="Zhou J."/>
            <person name="Mallon E."/>
            <person name="Orsini L."/>
        </authorList>
    </citation>
    <scope>NUCLEOTIDE SEQUENCE [LARGE SCALE GENOMIC DNA]</scope>
    <source>
        <strain evidence="1">LRV0_1</strain>
    </source>
</reference>
<organism evidence="1 2">
    <name type="scientific">Daphnia magna</name>
    <dbReference type="NCBI Taxonomy" id="35525"/>
    <lineage>
        <taxon>Eukaryota</taxon>
        <taxon>Metazoa</taxon>
        <taxon>Ecdysozoa</taxon>
        <taxon>Arthropoda</taxon>
        <taxon>Crustacea</taxon>
        <taxon>Branchiopoda</taxon>
        <taxon>Diplostraca</taxon>
        <taxon>Cladocera</taxon>
        <taxon>Anomopoda</taxon>
        <taxon>Daphniidae</taxon>
        <taxon>Daphnia</taxon>
    </lineage>
</organism>